<evidence type="ECO:0000256" key="2">
    <source>
        <dbReference type="ARBA" id="ARBA00023125"/>
    </source>
</evidence>
<dbReference type="InterPro" id="IPR036388">
    <property type="entry name" value="WH-like_DNA-bd_sf"/>
</dbReference>
<dbReference type="GO" id="GO:0003677">
    <property type="term" value="F:DNA binding"/>
    <property type="evidence" value="ECO:0007669"/>
    <property type="project" value="UniProtKB-KW"/>
</dbReference>
<dbReference type="EMBL" id="JAVVDO010000032">
    <property type="protein sequence ID" value="MDT8332646.1"/>
    <property type="molecule type" value="Genomic_DNA"/>
</dbReference>
<dbReference type="AlphaFoldDB" id="A0A1L7AIA9"/>
<evidence type="ECO:0000256" key="3">
    <source>
        <dbReference type="ARBA" id="ARBA00023163"/>
    </source>
</evidence>
<accession>A0A1L7AIA9</accession>
<dbReference type="InterPro" id="IPR012318">
    <property type="entry name" value="HTH_CRP"/>
</dbReference>
<feature type="domain" description="Cyclic nucleotide-binding" evidence="4">
    <location>
        <begin position="16"/>
        <end position="119"/>
    </location>
</feature>
<dbReference type="PROSITE" id="PS00889">
    <property type="entry name" value="CNMP_BINDING_2"/>
    <property type="match status" value="1"/>
</dbReference>
<dbReference type="InterPro" id="IPR018490">
    <property type="entry name" value="cNMP-bd_dom_sf"/>
</dbReference>
<dbReference type="InterPro" id="IPR000595">
    <property type="entry name" value="cNMP-bd_dom"/>
</dbReference>
<organism evidence="6 8">
    <name type="scientific">Roseomonas gilardii</name>
    <dbReference type="NCBI Taxonomy" id="257708"/>
    <lineage>
        <taxon>Bacteria</taxon>
        <taxon>Pseudomonadati</taxon>
        <taxon>Pseudomonadota</taxon>
        <taxon>Alphaproteobacteria</taxon>
        <taxon>Acetobacterales</taxon>
        <taxon>Roseomonadaceae</taxon>
        <taxon>Roseomonas</taxon>
    </lineage>
</organism>
<reference evidence="6 8" key="1">
    <citation type="submission" date="2016-05" db="EMBL/GenBank/DDBJ databases">
        <title>Complete Genome and Methylome Analysis of Psychrotrophic Bacterial Isolates from Antarctic Lake Untersee.</title>
        <authorList>
            <person name="Fomenkov A."/>
            <person name="Akimov V.N."/>
            <person name="Vasilyeva L.V."/>
            <person name="Andersen D."/>
            <person name="Vincze T."/>
            <person name="Roberts R.J."/>
        </authorList>
    </citation>
    <scope>NUCLEOTIDE SEQUENCE [LARGE SCALE GENOMIC DNA]</scope>
    <source>
        <strain evidence="6 8">U14-5</strain>
    </source>
</reference>
<evidence type="ECO:0000313" key="9">
    <source>
        <dbReference type="Proteomes" id="UP001258945"/>
    </source>
</evidence>
<dbReference type="SUPFAM" id="SSF51206">
    <property type="entry name" value="cAMP-binding domain-like"/>
    <property type="match status" value="1"/>
</dbReference>
<dbReference type="Proteomes" id="UP000185494">
    <property type="component" value="Chromosome 1"/>
</dbReference>
<dbReference type="PANTHER" id="PTHR24567">
    <property type="entry name" value="CRP FAMILY TRANSCRIPTIONAL REGULATORY PROTEIN"/>
    <property type="match status" value="1"/>
</dbReference>
<dbReference type="SMART" id="SM00100">
    <property type="entry name" value="cNMP"/>
    <property type="match status" value="1"/>
</dbReference>
<evidence type="ECO:0000259" key="4">
    <source>
        <dbReference type="PROSITE" id="PS50042"/>
    </source>
</evidence>
<dbReference type="InterPro" id="IPR036390">
    <property type="entry name" value="WH_DNA-bd_sf"/>
</dbReference>
<dbReference type="RefSeq" id="WP_075799253.1">
    <property type="nucleotide sequence ID" value="NZ_CP015583.1"/>
</dbReference>
<dbReference type="Gene3D" id="1.10.10.10">
    <property type="entry name" value="Winged helix-like DNA-binding domain superfamily/Winged helix DNA-binding domain"/>
    <property type="match status" value="1"/>
</dbReference>
<evidence type="ECO:0000313" key="6">
    <source>
        <dbReference type="EMBL" id="APT58492.1"/>
    </source>
</evidence>
<gene>
    <name evidence="6" type="ORF">RGI145_16625</name>
    <name evidence="7" type="ORF">RQ831_16430</name>
</gene>
<dbReference type="CDD" id="cd00038">
    <property type="entry name" value="CAP_ED"/>
    <property type="match status" value="1"/>
</dbReference>
<dbReference type="KEGG" id="rgi:RGI145_16625"/>
<evidence type="ECO:0000259" key="5">
    <source>
        <dbReference type="PROSITE" id="PS51063"/>
    </source>
</evidence>
<dbReference type="Pfam" id="PF00027">
    <property type="entry name" value="cNMP_binding"/>
    <property type="match status" value="1"/>
</dbReference>
<dbReference type="STRING" id="257708.RGI145_16625"/>
<dbReference type="InterPro" id="IPR014710">
    <property type="entry name" value="RmlC-like_jellyroll"/>
</dbReference>
<keyword evidence="1" id="KW-0805">Transcription regulation</keyword>
<evidence type="ECO:0000256" key="1">
    <source>
        <dbReference type="ARBA" id="ARBA00023015"/>
    </source>
</evidence>
<evidence type="ECO:0000313" key="8">
    <source>
        <dbReference type="Proteomes" id="UP000185494"/>
    </source>
</evidence>
<keyword evidence="3" id="KW-0804">Transcription</keyword>
<keyword evidence="2" id="KW-0238">DNA-binding</keyword>
<dbReference type="PROSITE" id="PS50042">
    <property type="entry name" value="CNMP_BINDING_3"/>
    <property type="match status" value="1"/>
</dbReference>
<name>A0A1L7AIA9_9PROT</name>
<dbReference type="eggNOG" id="COG0664">
    <property type="taxonomic scope" value="Bacteria"/>
</dbReference>
<dbReference type="PANTHER" id="PTHR24567:SF74">
    <property type="entry name" value="HTH-TYPE TRANSCRIPTIONAL REGULATOR ARCR"/>
    <property type="match status" value="1"/>
</dbReference>
<dbReference type="Proteomes" id="UP001258945">
    <property type="component" value="Unassembled WGS sequence"/>
</dbReference>
<dbReference type="EMBL" id="CP015583">
    <property type="protein sequence ID" value="APT58492.1"/>
    <property type="molecule type" value="Genomic_DNA"/>
</dbReference>
<sequence length="225" mass="24016">MASHPDTRRLLDGVAFLALVPASAKERLTGIARPVHYPSGRALFRRGDAGEGMLIVLDGLVRIHLSTADGRELSLALVGRGEPIGELALVDGGPRSADATTFTPVSALLMRHDDVAPLIATDVAFAGALLRTLAARLRQSSAQVEAIGLHSLRQRLAAVLLRLAAVEPTGLVRLPQAQIASLAAATRPRVNHLLTEFRQQGLVEPSRAGLRLRDPARLRRIAEEA</sequence>
<reference evidence="7 9" key="2">
    <citation type="journal article" date="2019" name="Microb. Pathog.">
        <title>Comparison of VITEK 2, MALDI-TOF MS, 16S rRNA gene sequencing, and whole-genome sequencing for identification of Roseomonas mucosa.</title>
        <authorList>
            <person name="Rudolph W.W."/>
            <person name="Gunzer F."/>
            <person name="Trauth M."/>
            <person name="Bunk B."/>
            <person name="Bigge R."/>
            <person name="Schrottner P."/>
        </authorList>
    </citation>
    <scope>NUCLEOTIDE SEQUENCE [LARGE SCALE GENOMIC DNA]</scope>
    <source>
        <strain evidence="7 9">DSM 103800</strain>
    </source>
</reference>
<dbReference type="Gene3D" id="2.60.120.10">
    <property type="entry name" value="Jelly Rolls"/>
    <property type="match status" value="1"/>
</dbReference>
<proteinExistence type="predicted"/>
<dbReference type="PROSITE" id="PS51063">
    <property type="entry name" value="HTH_CRP_2"/>
    <property type="match status" value="1"/>
</dbReference>
<dbReference type="GO" id="GO:0005829">
    <property type="term" value="C:cytosol"/>
    <property type="evidence" value="ECO:0007669"/>
    <property type="project" value="TreeGrafter"/>
</dbReference>
<protein>
    <submittedName>
        <fullName evidence="7">Crp/Fnr family transcriptional regulator</fullName>
    </submittedName>
</protein>
<dbReference type="SUPFAM" id="SSF46785">
    <property type="entry name" value="Winged helix' DNA-binding domain"/>
    <property type="match status" value="1"/>
</dbReference>
<evidence type="ECO:0000313" key="7">
    <source>
        <dbReference type="EMBL" id="MDT8332646.1"/>
    </source>
</evidence>
<keyword evidence="9" id="KW-1185">Reference proteome</keyword>
<reference evidence="7" key="3">
    <citation type="submission" date="2023-09" db="EMBL/GenBank/DDBJ databases">
        <authorList>
            <person name="Schober I."/>
            <person name="Bunk B."/>
        </authorList>
    </citation>
    <scope>NUCLEOTIDE SEQUENCE</scope>
    <source>
        <strain evidence="7">DSM 103800</strain>
    </source>
</reference>
<dbReference type="InterPro" id="IPR018488">
    <property type="entry name" value="cNMP-bd_CS"/>
</dbReference>
<dbReference type="InterPro" id="IPR050397">
    <property type="entry name" value="Env_Response_Regulators"/>
</dbReference>
<dbReference type="GO" id="GO:0003700">
    <property type="term" value="F:DNA-binding transcription factor activity"/>
    <property type="evidence" value="ECO:0007669"/>
    <property type="project" value="TreeGrafter"/>
</dbReference>
<dbReference type="Pfam" id="PF13545">
    <property type="entry name" value="HTH_Crp_2"/>
    <property type="match status" value="1"/>
</dbReference>
<feature type="domain" description="HTH crp-type" evidence="5">
    <location>
        <begin position="150"/>
        <end position="216"/>
    </location>
</feature>